<comment type="caution">
    <text evidence="8">The sequence shown here is derived from an EMBL/GenBank/DDBJ whole genome shotgun (WGS) entry which is preliminary data.</text>
</comment>
<dbReference type="Pfam" id="PF03772">
    <property type="entry name" value="Competence"/>
    <property type="match status" value="1"/>
</dbReference>
<feature type="transmembrane region" description="Helical" evidence="6">
    <location>
        <begin position="59"/>
        <end position="82"/>
    </location>
</feature>
<evidence type="ECO:0000313" key="9">
    <source>
        <dbReference type="Proteomes" id="UP001347146"/>
    </source>
</evidence>
<keyword evidence="2" id="KW-1003">Cell membrane</keyword>
<dbReference type="InterPro" id="IPR004477">
    <property type="entry name" value="ComEC_N"/>
</dbReference>
<name>A0ABU7MLK4_9ACTN</name>
<keyword evidence="3 6" id="KW-0812">Transmembrane</keyword>
<dbReference type="EMBL" id="JAZDUF010000011">
    <property type="protein sequence ID" value="MEE3853446.1"/>
    <property type="molecule type" value="Genomic_DNA"/>
</dbReference>
<feature type="transmembrane region" description="Helical" evidence="6">
    <location>
        <begin position="339"/>
        <end position="358"/>
    </location>
</feature>
<protein>
    <submittedName>
        <fullName evidence="8">ComEC/Rec2 family competence protein</fullName>
    </submittedName>
</protein>
<keyword evidence="5 6" id="KW-0472">Membrane</keyword>
<evidence type="ECO:0000256" key="4">
    <source>
        <dbReference type="ARBA" id="ARBA00022989"/>
    </source>
</evidence>
<accession>A0ABU7MLK4</accession>
<feature type="transmembrane region" description="Helical" evidence="6">
    <location>
        <begin position="12"/>
        <end position="29"/>
    </location>
</feature>
<evidence type="ECO:0000256" key="5">
    <source>
        <dbReference type="ARBA" id="ARBA00023136"/>
    </source>
</evidence>
<dbReference type="Proteomes" id="UP001347146">
    <property type="component" value="Unassembled WGS sequence"/>
</dbReference>
<organism evidence="8 9">
    <name type="scientific">Gordonia sesuvii</name>
    <dbReference type="NCBI Taxonomy" id="3116777"/>
    <lineage>
        <taxon>Bacteria</taxon>
        <taxon>Bacillati</taxon>
        <taxon>Actinomycetota</taxon>
        <taxon>Actinomycetes</taxon>
        <taxon>Mycobacteriales</taxon>
        <taxon>Gordoniaceae</taxon>
        <taxon>Gordonia</taxon>
    </lineage>
</organism>
<sequence length="518" mass="52731">MPVSILPPGDYRLAVPAAVTWTVSLLILLGPPLPAWALPVVGGVIVAAGAIAVRCGWVAWAAVSLVVVAGGMVAVTAAALAVRDEVRSSHPLSSVDGKARVSGVIRDDAVALGPAAASRVAVRVDVDDVAGHAAAPGAAELTGASDHWAELVPGQRFSVVVRVSPPRRGELLVARLSAVSQPDLLGRPPPHQRIATVVRDRLQYLSARGLGPDPAGLLPGLVIGDTSGLSSEVREDFRAAGLTHLVAVSGSNFAIVCGAAVMAVRMLGATPRVTVVVGMVMVVCFVILVRPSPSVLRAAMMGMIALLALWGSRRAQALPALGAATVVGLLWWPELATEPGFALSVIATGGLVLWSAALRDRLRGWRVPPGIAELVAMALTAQLVTAPVVALLSGRFTVVGVLANVAVAPVVGLIGIVGTAAAIVGALGPPDGVGAMCAELMIRALAPELWWMLGCARVLGGQSWSTVPVPSGVAGAAMVAAATVFVLLAVTVTSRAVGDARGAGGGRVAWFWHHGRRD</sequence>
<dbReference type="PANTHER" id="PTHR30619:SF7">
    <property type="entry name" value="BETA-LACTAMASE DOMAIN PROTEIN"/>
    <property type="match status" value="1"/>
</dbReference>
<feature type="transmembrane region" description="Helical" evidence="6">
    <location>
        <begin position="472"/>
        <end position="492"/>
    </location>
</feature>
<feature type="domain" description="ComEC/Rec2-related protein" evidence="7">
    <location>
        <begin position="221"/>
        <end position="490"/>
    </location>
</feature>
<feature type="transmembrane region" description="Helical" evidence="6">
    <location>
        <begin position="317"/>
        <end position="333"/>
    </location>
</feature>
<feature type="transmembrane region" description="Helical" evidence="6">
    <location>
        <begin position="405"/>
        <end position="428"/>
    </location>
</feature>
<dbReference type="PANTHER" id="PTHR30619">
    <property type="entry name" value="DNA INTERNALIZATION/COMPETENCE PROTEIN COMEC/REC2"/>
    <property type="match status" value="1"/>
</dbReference>
<evidence type="ECO:0000256" key="6">
    <source>
        <dbReference type="SAM" id="Phobius"/>
    </source>
</evidence>
<reference evidence="8 9" key="1">
    <citation type="submission" date="2024-01" db="EMBL/GenBank/DDBJ databases">
        <title>Draft genome sequence of Gordonia sp. LSe1-13.</title>
        <authorList>
            <person name="Suphannarot A."/>
            <person name="Mingma R."/>
        </authorList>
    </citation>
    <scope>NUCLEOTIDE SEQUENCE [LARGE SCALE GENOMIC DNA]</scope>
    <source>
        <strain evidence="8 9">LSe1-13</strain>
    </source>
</reference>
<keyword evidence="9" id="KW-1185">Reference proteome</keyword>
<evidence type="ECO:0000256" key="2">
    <source>
        <dbReference type="ARBA" id="ARBA00022475"/>
    </source>
</evidence>
<keyword evidence="4 6" id="KW-1133">Transmembrane helix</keyword>
<feature type="transmembrane region" description="Helical" evidence="6">
    <location>
        <begin position="36"/>
        <end position="53"/>
    </location>
</feature>
<evidence type="ECO:0000313" key="8">
    <source>
        <dbReference type="EMBL" id="MEE3853446.1"/>
    </source>
</evidence>
<feature type="transmembrane region" description="Helical" evidence="6">
    <location>
        <begin position="269"/>
        <end position="288"/>
    </location>
</feature>
<gene>
    <name evidence="8" type="ORF">VZC37_24130</name>
</gene>
<evidence type="ECO:0000256" key="1">
    <source>
        <dbReference type="ARBA" id="ARBA00004651"/>
    </source>
</evidence>
<comment type="subcellular location">
    <subcellularLocation>
        <location evidence="1">Cell membrane</location>
        <topology evidence="1">Multi-pass membrane protein</topology>
    </subcellularLocation>
</comment>
<proteinExistence type="predicted"/>
<evidence type="ECO:0000259" key="7">
    <source>
        <dbReference type="Pfam" id="PF03772"/>
    </source>
</evidence>
<dbReference type="NCBIfam" id="TIGR00360">
    <property type="entry name" value="ComEC_N-term"/>
    <property type="match status" value="1"/>
</dbReference>
<evidence type="ECO:0000256" key="3">
    <source>
        <dbReference type="ARBA" id="ARBA00022692"/>
    </source>
</evidence>
<dbReference type="InterPro" id="IPR052159">
    <property type="entry name" value="Competence_DNA_uptake"/>
</dbReference>
<dbReference type="RefSeq" id="WP_330436562.1">
    <property type="nucleotide sequence ID" value="NZ_JAZDUF010000011.1"/>
</dbReference>
<feature type="transmembrane region" description="Helical" evidence="6">
    <location>
        <begin position="370"/>
        <end position="393"/>
    </location>
</feature>